<evidence type="ECO:0000256" key="6">
    <source>
        <dbReference type="PIRSR" id="PIRSR000089-1"/>
    </source>
</evidence>
<gene>
    <name evidence="8" type="ORF">B6D57_00435</name>
</gene>
<dbReference type="InterPro" id="IPR018206">
    <property type="entry name" value="ETF_asu_C_CS"/>
</dbReference>
<protein>
    <recommendedName>
        <fullName evidence="7">Electron transfer flavoprotein alpha/beta-subunit N-terminal domain-containing protein</fullName>
    </recommendedName>
</protein>
<dbReference type="InterPro" id="IPR029035">
    <property type="entry name" value="DHS-like_NAD/FAD-binding_dom"/>
</dbReference>
<dbReference type="PROSITE" id="PS00696">
    <property type="entry name" value="ETF_ALPHA"/>
    <property type="match status" value="1"/>
</dbReference>
<dbReference type="SMART" id="SM00893">
    <property type="entry name" value="ETF"/>
    <property type="match status" value="1"/>
</dbReference>
<name>A0A1W9S3G1_9BACT</name>
<dbReference type="InterPro" id="IPR014730">
    <property type="entry name" value="ETF_a/b_N"/>
</dbReference>
<dbReference type="GO" id="GO:0033539">
    <property type="term" value="P:fatty acid beta-oxidation using acyl-CoA dehydrogenase"/>
    <property type="evidence" value="ECO:0007669"/>
    <property type="project" value="TreeGrafter"/>
</dbReference>
<dbReference type="PANTHER" id="PTHR43153">
    <property type="entry name" value="ELECTRON TRANSFER FLAVOPROTEIN ALPHA"/>
    <property type="match status" value="1"/>
</dbReference>
<feature type="binding site" evidence="6">
    <location>
        <begin position="232"/>
        <end position="233"/>
    </location>
    <ligand>
        <name>FAD</name>
        <dbReference type="ChEBI" id="CHEBI:57692"/>
    </ligand>
</feature>
<dbReference type="InterPro" id="IPR014729">
    <property type="entry name" value="Rossmann-like_a/b/a_fold"/>
</dbReference>
<dbReference type="Proteomes" id="UP000192611">
    <property type="component" value="Unassembled WGS sequence"/>
</dbReference>
<dbReference type="EMBL" id="NATQ01000005">
    <property type="protein sequence ID" value="OQX91246.1"/>
    <property type="molecule type" value="Genomic_DNA"/>
</dbReference>
<accession>A0A1W9S3G1</accession>
<comment type="cofactor">
    <cofactor evidence="6">
        <name>FAD</name>
        <dbReference type="ChEBI" id="CHEBI:57692"/>
    </cofactor>
    <text evidence="6">Binds 1 FAD per dimer.</text>
</comment>
<feature type="binding site" evidence="6">
    <location>
        <begin position="246"/>
        <end position="250"/>
    </location>
    <ligand>
        <name>FAD</name>
        <dbReference type="ChEBI" id="CHEBI:57692"/>
    </ligand>
</feature>
<dbReference type="GO" id="GO:0009055">
    <property type="term" value="F:electron transfer activity"/>
    <property type="evidence" value="ECO:0007669"/>
    <property type="project" value="InterPro"/>
</dbReference>
<keyword evidence="3" id="KW-0285">Flavoprotein</keyword>
<keyword evidence="5" id="KW-0249">Electron transport</keyword>
<evidence type="ECO:0000256" key="3">
    <source>
        <dbReference type="ARBA" id="ARBA00022630"/>
    </source>
</evidence>
<evidence type="ECO:0000256" key="1">
    <source>
        <dbReference type="ARBA" id="ARBA00005817"/>
    </source>
</evidence>
<dbReference type="InterPro" id="IPR033947">
    <property type="entry name" value="ETF_alpha_N"/>
</dbReference>
<comment type="similarity">
    <text evidence="1">Belongs to the ETF alpha-subunit/FixB family.</text>
</comment>
<feature type="domain" description="Electron transfer flavoprotein alpha/beta-subunit N-terminal" evidence="7">
    <location>
        <begin position="3"/>
        <end position="182"/>
    </location>
</feature>
<dbReference type="CDD" id="cd01715">
    <property type="entry name" value="ETF_alpha"/>
    <property type="match status" value="1"/>
</dbReference>
<sequence length="315" mass="33878">MKVYVFIEHNGEAVRKPCLELIGGARKHLPEAEITAMCAGQEIPDRVRHLPVDNIIHIKSDALTDYTSERHSYAISEALKNSIPDIILISATFQGRDLAPRLSAKLNIPLISECTGINVDNSNINLIHPMFGGRAIASVSTTKDEPFIATIRPNAFPSVDGEGNPQIEEVKVDIPDDIQTVEVLSVEDTTGDMPDVAEAPIVVSGGRGMKGPENFKMLEELAKVLGGAVGASRSAVDEGWMPQSHQVGQTGKTISPNLYIACGISGAIQHRAGMSSSKCIVAINTDPEAEIFKIADYGIVSDLFKIVPLMIEKLS</sequence>
<dbReference type="Pfam" id="PF00766">
    <property type="entry name" value="ETF_alpha"/>
    <property type="match status" value="1"/>
</dbReference>
<comment type="caution">
    <text evidence="8">The sequence shown here is derived from an EMBL/GenBank/DDBJ whole genome shotgun (WGS) entry which is preliminary data.</text>
</comment>
<feature type="binding site" evidence="6">
    <location>
        <begin position="263"/>
        <end position="270"/>
    </location>
    <ligand>
        <name>FAD</name>
        <dbReference type="ChEBI" id="CHEBI:57692"/>
    </ligand>
</feature>
<dbReference type="FunFam" id="3.40.50.1220:FF:000001">
    <property type="entry name" value="Electron transfer flavoprotein, alpha subunit"/>
    <property type="match status" value="1"/>
</dbReference>
<evidence type="ECO:0000313" key="8">
    <source>
        <dbReference type="EMBL" id="OQX91246.1"/>
    </source>
</evidence>
<evidence type="ECO:0000256" key="2">
    <source>
        <dbReference type="ARBA" id="ARBA00022448"/>
    </source>
</evidence>
<evidence type="ECO:0000256" key="5">
    <source>
        <dbReference type="ARBA" id="ARBA00022982"/>
    </source>
</evidence>
<dbReference type="Gene3D" id="3.40.50.1220">
    <property type="entry name" value="TPP-binding domain"/>
    <property type="match status" value="1"/>
</dbReference>
<organism evidence="8 9">
    <name type="scientific">Candidatus Coatesbacteria bacterium 4484_99</name>
    <dbReference type="NCBI Taxonomy" id="1970774"/>
    <lineage>
        <taxon>Bacteria</taxon>
        <taxon>Candidatus Coatesiibacteriota</taxon>
    </lineage>
</organism>
<dbReference type="InterPro" id="IPR001308">
    <property type="entry name" value="ETF_a/FixB"/>
</dbReference>
<dbReference type="InterPro" id="IPR014731">
    <property type="entry name" value="ETF_asu_C"/>
</dbReference>
<keyword evidence="4 6" id="KW-0274">FAD</keyword>
<evidence type="ECO:0000256" key="4">
    <source>
        <dbReference type="ARBA" id="ARBA00022827"/>
    </source>
</evidence>
<feature type="binding site" evidence="6">
    <location>
        <position position="207"/>
    </location>
    <ligand>
        <name>FAD</name>
        <dbReference type="ChEBI" id="CHEBI:57692"/>
    </ligand>
</feature>
<evidence type="ECO:0000259" key="7">
    <source>
        <dbReference type="SMART" id="SM00893"/>
    </source>
</evidence>
<dbReference type="SUPFAM" id="SSF52402">
    <property type="entry name" value="Adenine nucleotide alpha hydrolases-like"/>
    <property type="match status" value="1"/>
</dbReference>
<keyword evidence="2" id="KW-0813">Transport</keyword>
<dbReference type="PANTHER" id="PTHR43153:SF1">
    <property type="entry name" value="ELECTRON TRANSFER FLAVOPROTEIN SUBUNIT ALPHA, MITOCHONDRIAL"/>
    <property type="match status" value="1"/>
</dbReference>
<proteinExistence type="inferred from homology"/>
<feature type="binding site" evidence="6">
    <location>
        <position position="284"/>
    </location>
    <ligand>
        <name>FAD</name>
        <dbReference type="ChEBI" id="CHEBI:57692"/>
    </ligand>
</feature>
<dbReference type="AlphaFoldDB" id="A0A1W9S3G1"/>
<dbReference type="Pfam" id="PF01012">
    <property type="entry name" value="ETF"/>
    <property type="match status" value="1"/>
</dbReference>
<dbReference type="SUPFAM" id="SSF52467">
    <property type="entry name" value="DHS-like NAD/FAD-binding domain"/>
    <property type="match status" value="1"/>
</dbReference>
<reference evidence="9" key="1">
    <citation type="submission" date="2017-03" db="EMBL/GenBank/DDBJ databases">
        <title>Novel pathways for hydrocarbon cycling and metabolic interdependencies in hydrothermal sediment communities.</title>
        <authorList>
            <person name="Dombrowski N."/>
            <person name="Seitz K."/>
            <person name="Teske A."/>
            <person name="Baker B."/>
        </authorList>
    </citation>
    <scope>NUCLEOTIDE SEQUENCE [LARGE SCALE GENOMIC DNA]</scope>
</reference>
<evidence type="ECO:0000313" key="9">
    <source>
        <dbReference type="Proteomes" id="UP000192611"/>
    </source>
</evidence>
<dbReference type="PIRSF" id="PIRSF000089">
    <property type="entry name" value="Electra_flavoP_a"/>
    <property type="match status" value="1"/>
</dbReference>
<dbReference type="GO" id="GO:0050660">
    <property type="term" value="F:flavin adenine dinucleotide binding"/>
    <property type="evidence" value="ECO:0007669"/>
    <property type="project" value="InterPro"/>
</dbReference>
<dbReference type="Gene3D" id="3.40.50.620">
    <property type="entry name" value="HUPs"/>
    <property type="match status" value="1"/>
</dbReference>